<evidence type="ECO:0000256" key="2">
    <source>
        <dbReference type="ARBA" id="ARBA00004687"/>
    </source>
</evidence>
<keyword evidence="3" id="KW-0337">GPI-anchor biosynthesis</keyword>
<keyword evidence="4" id="KW-0328">Glycosyltransferase</keyword>
<evidence type="ECO:0000256" key="1">
    <source>
        <dbReference type="ARBA" id="ARBA00004477"/>
    </source>
</evidence>
<evidence type="ECO:0000313" key="12">
    <source>
        <dbReference type="Proteomes" id="UP000199012"/>
    </source>
</evidence>
<evidence type="ECO:0000256" key="6">
    <source>
        <dbReference type="ARBA" id="ARBA00022692"/>
    </source>
</evidence>
<evidence type="ECO:0000256" key="5">
    <source>
        <dbReference type="ARBA" id="ARBA00022679"/>
    </source>
</evidence>
<gene>
    <name evidence="11" type="ORF">SAMN05421867_10663</name>
</gene>
<evidence type="ECO:0008006" key="13">
    <source>
        <dbReference type="Google" id="ProtNLM"/>
    </source>
</evidence>
<dbReference type="Proteomes" id="UP000199012">
    <property type="component" value="Unassembled WGS sequence"/>
</dbReference>
<dbReference type="PANTHER" id="PTHR12468">
    <property type="entry name" value="GPI MANNOSYLTRANSFERASE 2"/>
    <property type="match status" value="1"/>
</dbReference>
<dbReference type="EMBL" id="FOKA01000006">
    <property type="protein sequence ID" value="SFB05978.1"/>
    <property type="molecule type" value="Genomic_DNA"/>
</dbReference>
<feature type="transmembrane region" description="Helical" evidence="10">
    <location>
        <begin position="320"/>
        <end position="342"/>
    </location>
</feature>
<keyword evidence="5" id="KW-0808">Transferase</keyword>
<proteinExistence type="predicted"/>
<comment type="pathway">
    <text evidence="2">Glycolipid biosynthesis; glycosylphosphatidylinositol-anchor biosynthesis.</text>
</comment>
<evidence type="ECO:0000256" key="7">
    <source>
        <dbReference type="ARBA" id="ARBA00022824"/>
    </source>
</evidence>
<dbReference type="GO" id="GO:0016020">
    <property type="term" value="C:membrane"/>
    <property type="evidence" value="ECO:0007669"/>
    <property type="project" value="GOC"/>
</dbReference>
<dbReference type="GO" id="GO:0000009">
    <property type="term" value="F:alpha-1,6-mannosyltransferase activity"/>
    <property type="evidence" value="ECO:0007669"/>
    <property type="project" value="InterPro"/>
</dbReference>
<dbReference type="UniPathway" id="UPA00196"/>
<dbReference type="InterPro" id="IPR007315">
    <property type="entry name" value="PIG-V/Gpi18"/>
</dbReference>
<feature type="transmembrane region" description="Helical" evidence="10">
    <location>
        <begin position="254"/>
        <end position="275"/>
    </location>
</feature>
<evidence type="ECO:0000256" key="3">
    <source>
        <dbReference type="ARBA" id="ARBA00022502"/>
    </source>
</evidence>
<evidence type="ECO:0000256" key="9">
    <source>
        <dbReference type="ARBA" id="ARBA00023136"/>
    </source>
</evidence>
<dbReference type="RefSeq" id="WP_090032243.1">
    <property type="nucleotide sequence ID" value="NZ_BONM01000006.1"/>
</dbReference>
<dbReference type="GO" id="GO:0006506">
    <property type="term" value="P:GPI anchor biosynthetic process"/>
    <property type="evidence" value="ECO:0007669"/>
    <property type="project" value="UniProtKB-UniPathway"/>
</dbReference>
<reference evidence="11 12" key="1">
    <citation type="submission" date="2016-10" db="EMBL/GenBank/DDBJ databases">
        <authorList>
            <person name="de Groot N.N."/>
        </authorList>
    </citation>
    <scope>NUCLEOTIDE SEQUENCE [LARGE SCALE GENOMIC DNA]</scope>
    <source>
        <strain evidence="11 12">CGMCC 4.6945</strain>
    </source>
</reference>
<keyword evidence="6 10" id="KW-0812">Transmembrane</keyword>
<evidence type="ECO:0000256" key="10">
    <source>
        <dbReference type="SAM" id="Phobius"/>
    </source>
</evidence>
<evidence type="ECO:0000256" key="4">
    <source>
        <dbReference type="ARBA" id="ARBA00022676"/>
    </source>
</evidence>
<name>A0A1I0Y0H8_9CELL</name>
<feature type="transmembrane region" description="Helical" evidence="10">
    <location>
        <begin position="397"/>
        <end position="418"/>
    </location>
</feature>
<evidence type="ECO:0000313" key="11">
    <source>
        <dbReference type="EMBL" id="SFB05978.1"/>
    </source>
</evidence>
<feature type="transmembrane region" description="Helical" evidence="10">
    <location>
        <begin position="354"/>
        <end position="377"/>
    </location>
</feature>
<evidence type="ECO:0000256" key="8">
    <source>
        <dbReference type="ARBA" id="ARBA00022989"/>
    </source>
</evidence>
<keyword evidence="7" id="KW-0256">Endoplasmic reticulum</keyword>
<dbReference type="PANTHER" id="PTHR12468:SF2">
    <property type="entry name" value="GPI MANNOSYLTRANSFERASE 2"/>
    <property type="match status" value="1"/>
</dbReference>
<organism evidence="11 12">
    <name type="scientific">Cellulomonas marina</name>
    <dbReference type="NCBI Taxonomy" id="988821"/>
    <lineage>
        <taxon>Bacteria</taxon>
        <taxon>Bacillati</taxon>
        <taxon>Actinomycetota</taxon>
        <taxon>Actinomycetes</taxon>
        <taxon>Micrococcales</taxon>
        <taxon>Cellulomonadaceae</taxon>
        <taxon>Cellulomonas</taxon>
    </lineage>
</organism>
<keyword evidence="8 10" id="KW-1133">Transmembrane helix</keyword>
<dbReference type="AlphaFoldDB" id="A0A1I0Y0H8"/>
<comment type="subcellular location">
    <subcellularLocation>
        <location evidence="1">Endoplasmic reticulum membrane</location>
        <topology evidence="1">Multi-pass membrane protein</topology>
    </subcellularLocation>
</comment>
<dbReference type="GO" id="GO:0004376">
    <property type="term" value="F:GPI mannosyltransferase activity"/>
    <property type="evidence" value="ECO:0007669"/>
    <property type="project" value="InterPro"/>
</dbReference>
<keyword evidence="12" id="KW-1185">Reference proteome</keyword>
<protein>
    <recommendedName>
        <fullName evidence="13">Mannosyltransferase (PIG-V)</fullName>
    </recommendedName>
</protein>
<feature type="transmembrane region" description="Helical" evidence="10">
    <location>
        <begin position="170"/>
        <end position="192"/>
    </location>
</feature>
<accession>A0A1I0Y0H8</accession>
<keyword evidence="9 10" id="KW-0472">Membrane</keyword>
<feature type="transmembrane region" description="Helical" evidence="10">
    <location>
        <begin position="34"/>
        <end position="55"/>
    </location>
</feature>
<dbReference type="GO" id="GO:0031501">
    <property type="term" value="C:mannosyltransferase complex"/>
    <property type="evidence" value="ECO:0007669"/>
    <property type="project" value="TreeGrafter"/>
</dbReference>
<sequence length="420" mass="43616">MTDVRGQAPGSAIALLEPLAPRPASRPRLTARTVLVLLAVYAGARVLSALLLLVVHRTGVVDDGPGGLGAGLAATLPGTGFTDLLQGWDGEYYRRIAEDGYPTDLPLDADGEVAKNPWAFMPVYPLLARGVMAVTGLGFGAAGTAVALLAGAAAVIVLHVLLLPHAGRRAATLGAVLLAISPMSFLFTVTYAESTFLVLVFGALVAMTRQRYALFAVLGVVAAFTRPGALALAFALVLLHLVRARRGLVQHRREHVAALGAATAVTLAGLAWPVVAGLVTGRADAYLATETAWQQEYTGHAGFVPFTPWFRFASAVLDPVLGPGAGVVLVTLLLGTTVVVVARRWNAPGADLTVWAVAYLAYLVAVFVPQHSTFRLLLPLAPALGDPGLTGTRRRAALAVGASLALQPVAVLALWVVVAP</sequence>
<dbReference type="OrthoDB" id="151635at2"/>
<dbReference type="STRING" id="988821.SAMN05421867_10663"/>
<feature type="transmembrane region" description="Helical" evidence="10">
    <location>
        <begin position="130"/>
        <end position="163"/>
    </location>
</feature>
<feature type="transmembrane region" description="Helical" evidence="10">
    <location>
        <begin position="212"/>
        <end position="242"/>
    </location>
</feature>